<gene>
    <name evidence="7" type="primary">livQ</name>
    <name evidence="7" type="ORF">AQS8620_02489</name>
</gene>
<organism evidence="7 8">
    <name type="scientific">Aquimixticola soesokkakensis</name>
    <dbReference type="NCBI Taxonomy" id="1519096"/>
    <lineage>
        <taxon>Bacteria</taxon>
        <taxon>Pseudomonadati</taxon>
        <taxon>Pseudomonadota</taxon>
        <taxon>Alphaproteobacteria</taxon>
        <taxon>Rhodobacterales</taxon>
        <taxon>Paracoccaceae</taxon>
        <taxon>Aquimixticola</taxon>
    </lineage>
</organism>
<evidence type="ECO:0000256" key="2">
    <source>
        <dbReference type="ARBA" id="ARBA00010790"/>
    </source>
</evidence>
<comment type="cofactor">
    <cofactor evidence="1">
        <name>FAD</name>
        <dbReference type="ChEBI" id="CHEBI:57692"/>
    </cofactor>
</comment>
<dbReference type="SUPFAM" id="SSF54373">
    <property type="entry name" value="FAD-linked reductases, C-terminal domain"/>
    <property type="match status" value="1"/>
</dbReference>
<protein>
    <submittedName>
        <fullName evidence="7">6'''-hydroxyparomomycin C oxidase</fullName>
        <ecNumber evidence="7">1.1.3.-</ecNumber>
    </submittedName>
</protein>
<dbReference type="RefSeq" id="WP_234990478.1">
    <property type="nucleotide sequence ID" value="NZ_FWFS01000009.1"/>
</dbReference>
<dbReference type="GO" id="GO:0016614">
    <property type="term" value="F:oxidoreductase activity, acting on CH-OH group of donors"/>
    <property type="evidence" value="ECO:0007669"/>
    <property type="project" value="InterPro"/>
</dbReference>
<reference evidence="7 8" key="1">
    <citation type="submission" date="2017-03" db="EMBL/GenBank/DDBJ databases">
        <authorList>
            <person name="Afonso C.L."/>
            <person name="Miller P.J."/>
            <person name="Scott M.A."/>
            <person name="Spackman E."/>
            <person name="Goraichik I."/>
            <person name="Dimitrov K.M."/>
            <person name="Suarez D.L."/>
            <person name="Swayne D.E."/>
        </authorList>
    </citation>
    <scope>NUCLEOTIDE SEQUENCE [LARGE SCALE GENOMIC DNA]</scope>
    <source>
        <strain evidence="7 8">CECT 8620</strain>
    </source>
</reference>
<evidence type="ECO:0000256" key="4">
    <source>
        <dbReference type="ARBA" id="ARBA00022827"/>
    </source>
</evidence>
<feature type="domain" description="Glucose-methanol-choline oxidoreductase C-terminal" evidence="6">
    <location>
        <begin position="402"/>
        <end position="548"/>
    </location>
</feature>
<dbReference type="Proteomes" id="UP000193862">
    <property type="component" value="Unassembled WGS sequence"/>
</dbReference>
<evidence type="ECO:0000259" key="6">
    <source>
        <dbReference type="Pfam" id="PF05199"/>
    </source>
</evidence>
<dbReference type="Pfam" id="PF13450">
    <property type="entry name" value="NAD_binding_8"/>
    <property type="match status" value="1"/>
</dbReference>
<dbReference type="EMBL" id="FWFS01000009">
    <property type="protein sequence ID" value="SLN56522.1"/>
    <property type="molecule type" value="Genomic_DNA"/>
</dbReference>
<sequence length="564" mass="61002">MPDTSMPDTSMAETLVPGTPAFDAIIVGSGAAGSFAAKELTDQGLTVLLLEAGREVGKGDFDPRKKPKKPAPINIFERAIATVMGQGIQSRAAFFRGMLAHFYVSDRHNPYTTPKDAPFVWIRGRQAGGRTHTFGRVLYRWSDDDFKSKSRTGRGVDWPVSYDELAPFYDEVETHLGLYGNTDGLAQIPDGTYKSAAKLTPAEVDFKARVEARNPERHVIAWRSLAPSPDRVFPPMKAAKDSGKLTVCYNSVAKRVLTVGATASGVEVVDTQSGAVRVVTAPRIVLCASPIESVRLLLNSKSAEHPQGLGNSSGTLGRYFMDQIPMLAMGIYPPVKGFAGDDSQPKDDFYDPQGGIFIPRFDDQGNPAARGDFDFQGGVGRAPVGDSDPAKLLFFGFGQMQPHADNRITLDPKKTDKWGIPVAHIRCTMHAEEEALLEQQQAAFLDTVNGAGGQVEFLGTPKGIREWGRGVYPEAGPLSRFLFRKFFSRVMVMGAAIHETGGARMGHDPASSVLNSFGQLWDAPNVYVTDASAFAGSGVSGTTLTVMAQTVRACRHLAQSLKRD</sequence>
<proteinExistence type="inferred from homology"/>
<name>A0A1Y5TBC0_9RHOB</name>
<keyword evidence="3" id="KW-0285">Flavoprotein</keyword>
<dbReference type="PANTHER" id="PTHR42784:SF1">
    <property type="entry name" value="PYRANOSE 2-OXIDASE"/>
    <property type="match status" value="1"/>
</dbReference>
<keyword evidence="5 7" id="KW-0560">Oxidoreductase</keyword>
<dbReference type="InterPro" id="IPR036188">
    <property type="entry name" value="FAD/NAD-bd_sf"/>
</dbReference>
<evidence type="ECO:0000313" key="8">
    <source>
        <dbReference type="Proteomes" id="UP000193862"/>
    </source>
</evidence>
<dbReference type="Pfam" id="PF05199">
    <property type="entry name" value="GMC_oxred_C"/>
    <property type="match status" value="1"/>
</dbReference>
<comment type="similarity">
    <text evidence="2">Belongs to the GMC oxidoreductase family.</text>
</comment>
<evidence type="ECO:0000313" key="7">
    <source>
        <dbReference type="EMBL" id="SLN56522.1"/>
    </source>
</evidence>
<dbReference type="SUPFAM" id="SSF51905">
    <property type="entry name" value="FAD/NAD(P)-binding domain"/>
    <property type="match status" value="1"/>
</dbReference>
<dbReference type="InterPro" id="IPR051473">
    <property type="entry name" value="P2Ox-like"/>
</dbReference>
<dbReference type="PANTHER" id="PTHR42784">
    <property type="entry name" value="PYRANOSE 2-OXIDASE"/>
    <property type="match status" value="1"/>
</dbReference>
<evidence type="ECO:0000256" key="5">
    <source>
        <dbReference type="ARBA" id="ARBA00023002"/>
    </source>
</evidence>
<keyword evidence="8" id="KW-1185">Reference proteome</keyword>
<evidence type="ECO:0000256" key="3">
    <source>
        <dbReference type="ARBA" id="ARBA00022630"/>
    </source>
</evidence>
<dbReference type="InterPro" id="IPR007867">
    <property type="entry name" value="GMC_OxRtase_C"/>
</dbReference>
<keyword evidence="4" id="KW-0274">FAD</keyword>
<dbReference type="EC" id="1.1.3.-" evidence="7"/>
<accession>A0A1Y5TBC0</accession>
<dbReference type="Gene3D" id="3.50.50.60">
    <property type="entry name" value="FAD/NAD(P)-binding domain"/>
    <property type="match status" value="2"/>
</dbReference>
<evidence type="ECO:0000256" key="1">
    <source>
        <dbReference type="ARBA" id="ARBA00001974"/>
    </source>
</evidence>
<dbReference type="AlphaFoldDB" id="A0A1Y5TBC0"/>